<keyword evidence="7" id="KW-0503">Monooxygenase</keyword>
<gene>
    <name evidence="8" type="ORF">PCG10_008376</name>
</gene>
<dbReference type="CDD" id="cd11062">
    <property type="entry name" value="CYP58-like"/>
    <property type="match status" value="1"/>
</dbReference>
<dbReference type="PANTHER" id="PTHR24305:SF157">
    <property type="entry name" value="N-ACETYLTRYPTOPHAN 6-HYDROXYLASE IVOC-RELATED"/>
    <property type="match status" value="1"/>
</dbReference>
<dbReference type="GO" id="GO:0005506">
    <property type="term" value="F:iron ion binding"/>
    <property type="evidence" value="ECO:0007669"/>
    <property type="project" value="InterPro"/>
</dbReference>
<evidence type="ECO:0000256" key="6">
    <source>
        <dbReference type="ARBA" id="ARBA00023004"/>
    </source>
</evidence>
<dbReference type="Proteomes" id="UP000701341">
    <property type="component" value="Unassembled WGS sequence"/>
</dbReference>
<comment type="similarity">
    <text evidence="2">Belongs to the cytochrome P450 family.</text>
</comment>
<evidence type="ECO:0000256" key="2">
    <source>
        <dbReference type="ARBA" id="ARBA00010617"/>
    </source>
</evidence>
<evidence type="ECO:0000256" key="3">
    <source>
        <dbReference type="ARBA" id="ARBA00022617"/>
    </source>
</evidence>
<dbReference type="GO" id="GO:0016705">
    <property type="term" value="F:oxidoreductase activity, acting on paired donors, with incorporation or reduction of molecular oxygen"/>
    <property type="evidence" value="ECO:0007669"/>
    <property type="project" value="InterPro"/>
</dbReference>
<sequence>MKGPIVRITPNELHIKDASFYDEIYAGSGRIRNKDERFVKTFSAPHAMVSITDHAYHRVRRGLLGEFFSQRSVIKMEPIINGAIEKLSQRLHEACQTGAVINMDAAFAAMTADVITRHAWGQSGNYLDHGNFNKQWKDAMAGTMASRVLFRHFPYMLHILMAVPLPILLKLDPGVADILKIEGLVRRLSVENVNRGIVEKQEGKTIFDALNNVSVPPEQRTAKHLIDEGHILLLAGTETTAKALSTCLCYLLLAENKNVLLALQSELRQAFPNVSTWPKWTEAQKLPYLVC</sequence>
<comment type="caution">
    <text evidence="8">The sequence shown here is derived from an EMBL/GenBank/DDBJ whole genome shotgun (WGS) entry which is preliminary data.</text>
</comment>
<dbReference type="AlphaFoldDB" id="A0A9P5L2K7"/>
<dbReference type="Gene3D" id="1.10.630.10">
    <property type="entry name" value="Cytochrome P450"/>
    <property type="match status" value="1"/>
</dbReference>
<reference evidence="8" key="1">
    <citation type="submission" date="2020-02" db="EMBL/GenBank/DDBJ databases">
        <authorList>
            <person name="Lichtner F.J."/>
        </authorList>
    </citation>
    <scope>NUCLEOTIDE SEQUENCE</scope>
    <source>
        <strain evidence="8">G10</strain>
    </source>
</reference>
<dbReference type="GO" id="GO:0020037">
    <property type="term" value="F:heme binding"/>
    <property type="evidence" value="ECO:0007669"/>
    <property type="project" value="InterPro"/>
</dbReference>
<dbReference type="EMBL" id="JAAOZQ010000063">
    <property type="protein sequence ID" value="KAF7521440.1"/>
    <property type="molecule type" value="Genomic_DNA"/>
</dbReference>
<keyword evidence="6" id="KW-0408">Iron</keyword>
<dbReference type="InterPro" id="IPR050121">
    <property type="entry name" value="Cytochrome_P450_monoxygenase"/>
</dbReference>
<keyword evidence="9" id="KW-1185">Reference proteome</keyword>
<dbReference type="InterPro" id="IPR036396">
    <property type="entry name" value="Cyt_P450_sf"/>
</dbReference>
<dbReference type="Pfam" id="PF00067">
    <property type="entry name" value="p450"/>
    <property type="match status" value="1"/>
</dbReference>
<evidence type="ECO:0000256" key="5">
    <source>
        <dbReference type="ARBA" id="ARBA00023002"/>
    </source>
</evidence>
<accession>A0A9P5L2K7</accession>
<dbReference type="GO" id="GO:0043386">
    <property type="term" value="P:mycotoxin biosynthetic process"/>
    <property type="evidence" value="ECO:0007669"/>
    <property type="project" value="UniProtKB-ARBA"/>
</dbReference>
<organism evidence="8 9">
    <name type="scientific">Penicillium crustosum</name>
    <name type="common">Blue mold fungus</name>
    <dbReference type="NCBI Taxonomy" id="36656"/>
    <lineage>
        <taxon>Eukaryota</taxon>
        <taxon>Fungi</taxon>
        <taxon>Dikarya</taxon>
        <taxon>Ascomycota</taxon>
        <taxon>Pezizomycotina</taxon>
        <taxon>Eurotiomycetes</taxon>
        <taxon>Eurotiomycetidae</taxon>
        <taxon>Eurotiales</taxon>
        <taxon>Aspergillaceae</taxon>
        <taxon>Penicillium</taxon>
    </lineage>
</organism>
<comment type="cofactor">
    <cofactor evidence="1">
        <name>heme</name>
        <dbReference type="ChEBI" id="CHEBI:30413"/>
    </cofactor>
</comment>
<protein>
    <submittedName>
        <fullName evidence="8">Uncharacterized protein</fullName>
    </submittedName>
</protein>
<proteinExistence type="inferred from homology"/>
<dbReference type="PANTHER" id="PTHR24305">
    <property type="entry name" value="CYTOCHROME P450"/>
    <property type="match status" value="1"/>
</dbReference>
<evidence type="ECO:0000313" key="8">
    <source>
        <dbReference type="EMBL" id="KAF7521440.1"/>
    </source>
</evidence>
<evidence type="ECO:0000256" key="7">
    <source>
        <dbReference type="ARBA" id="ARBA00023033"/>
    </source>
</evidence>
<evidence type="ECO:0000256" key="4">
    <source>
        <dbReference type="ARBA" id="ARBA00022723"/>
    </source>
</evidence>
<keyword evidence="5" id="KW-0560">Oxidoreductase</keyword>
<evidence type="ECO:0000256" key="1">
    <source>
        <dbReference type="ARBA" id="ARBA00001971"/>
    </source>
</evidence>
<dbReference type="GO" id="GO:0004497">
    <property type="term" value="F:monooxygenase activity"/>
    <property type="evidence" value="ECO:0007669"/>
    <property type="project" value="UniProtKB-KW"/>
</dbReference>
<name>A0A9P5L2K7_PENCR</name>
<evidence type="ECO:0000313" key="9">
    <source>
        <dbReference type="Proteomes" id="UP000701341"/>
    </source>
</evidence>
<keyword evidence="4" id="KW-0479">Metal-binding</keyword>
<dbReference type="SUPFAM" id="SSF48264">
    <property type="entry name" value="Cytochrome P450"/>
    <property type="match status" value="1"/>
</dbReference>
<dbReference type="InterPro" id="IPR001128">
    <property type="entry name" value="Cyt_P450"/>
</dbReference>
<keyword evidence="3" id="KW-0349">Heme</keyword>